<dbReference type="Proteomes" id="UP000621560">
    <property type="component" value="Unassembled WGS sequence"/>
</dbReference>
<evidence type="ECO:0000313" key="1">
    <source>
        <dbReference type="EMBL" id="MBD2848695.1"/>
    </source>
</evidence>
<keyword evidence="2" id="KW-1185">Reference proteome</keyword>
<dbReference type="InterPro" id="IPR013783">
    <property type="entry name" value="Ig-like_fold"/>
</dbReference>
<dbReference type="RefSeq" id="WP_190921787.1">
    <property type="nucleotide sequence ID" value="NZ_JACXIZ010000107.1"/>
</dbReference>
<name>A0A927C000_9BACL</name>
<evidence type="ECO:0000313" key="2">
    <source>
        <dbReference type="Proteomes" id="UP000621560"/>
    </source>
</evidence>
<dbReference type="Pfam" id="PF17963">
    <property type="entry name" value="Big_9"/>
    <property type="match status" value="1"/>
</dbReference>
<dbReference type="EMBL" id="JACXIZ010000107">
    <property type="protein sequence ID" value="MBD2848695.1"/>
    <property type="molecule type" value="Genomic_DNA"/>
</dbReference>
<dbReference type="Pfam" id="PF25788">
    <property type="entry name" value="Ig_Rha78A_N"/>
    <property type="match status" value="1"/>
</dbReference>
<reference evidence="1" key="1">
    <citation type="submission" date="2020-09" db="EMBL/GenBank/DDBJ databases">
        <title>A novel bacterium of genus Paenibacillus, isolated from South China Sea.</title>
        <authorList>
            <person name="Huang H."/>
            <person name="Mo K."/>
            <person name="Hu Y."/>
        </authorList>
    </citation>
    <scope>NUCLEOTIDE SEQUENCE</scope>
    <source>
        <strain evidence="1">IB182496</strain>
    </source>
</reference>
<feature type="non-terminal residue" evidence="1">
    <location>
        <position position="1"/>
    </location>
</feature>
<accession>A0A927C000</accession>
<sequence>RTSWTKTFSSLGTFQIRQVVYDSKGQMDQATRQVTVLNRKPVGNVTTPSSSNEHAPTKFDMFRPTFRFTYSDADGDAQQQYNVRINRYDGTLVLDSGIKNGNALAWQPTADLPENVNLYIRVRVHDGYEWGGWSSMKYFYIETNRPPVAAFDWTPKPVWEGDTLQLLDRASDPDGDALTYAWTIRAPGGAVTKATAQEPQIAPSVPGTYTVTQTVSDGRETSRVTHAIAVRPLTLTGQVHHTPQWLEIHEAAGHETVTAPKDFYTGEILVLYARTSEAPVAWVRAGLAGARRGGGTLETEVRLQAGGEPQTYEAELYDERWQALDTGLAEGEQTVVFTVRYANGVEKTDAVPIRIIGHVLESVQVHRRQ</sequence>
<protein>
    <submittedName>
        <fullName evidence="1">PKD domain-containing protein</fullName>
    </submittedName>
</protein>
<organism evidence="1 2">
    <name type="scientific">Paenibacillus sabuli</name>
    <dbReference type="NCBI Taxonomy" id="2772509"/>
    <lineage>
        <taxon>Bacteria</taxon>
        <taxon>Bacillati</taxon>
        <taxon>Bacillota</taxon>
        <taxon>Bacilli</taxon>
        <taxon>Bacillales</taxon>
        <taxon>Paenibacillaceae</taxon>
        <taxon>Paenibacillus</taxon>
    </lineage>
</organism>
<proteinExistence type="predicted"/>
<dbReference type="SUPFAM" id="SSF49299">
    <property type="entry name" value="PKD domain"/>
    <property type="match status" value="1"/>
</dbReference>
<dbReference type="AlphaFoldDB" id="A0A927C000"/>
<comment type="caution">
    <text evidence="1">The sequence shown here is derived from an EMBL/GenBank/DDBJ whole genome shotgun (WGS) entry which is preliminary data.</text>
</comment>
<dbReference type="InterPro" id="IPR035986">
    <property type="entry name" value="PKD_dom_sf"/>
</dbReference>
<gene>
    <name evidence="1" type="ORF">IDH44_26300</name>
</gene>
<dbReference type="Gene3D" id="2.60.40.10">
    <property type="entry name" value="Immunoglobulins"/>
    <property type="match status" value="2"/>
</dbReference>